<organism evidence="1">
    <name type="scientific">Streptomyces sp. R21</name>
    <dbReference type="NCBI Taxonomy" id="3238627"/>
    <lineage>
        <taxon>Bacteria</taxon>
        <taxon>Bacillati</taxon>
        <taxon>Actinomycetota</taxon>
        <taxon>Actinomycetes</taxon>
        <taxon>Kitasatosporales</taxon>
        <taxon>Streptomycetaceae</taxon>
        <taxon>Streptomyces</taxon>
    </lineage>
</organism>
<evidence type="ECO:0000313" key="1">
    <source>
        <dbReference type="EMBL" id="XDQ28379.1"/>
    </source>
</evidence>
<gene>
    <name evidence="1" type="ORF">AB5J56_28455</name>
</gene>
<accession>A0AB39PDC1</accession>
<dbReference type="EMBL" id="CP163435">
    <property type="protein sequence ID" value="XDQ28379.1"/>
    <property type="molecule type" value="Genomic_DNA"/>
</dbReference>
<name>A0AB39PDC1_9ACTN</name>
<dbReference type="AlphaFoldDB" id="A0AB39PDC1"/>
<dbReference type="SUPFAM" id="SSF103032">
    <property type="entry name" value="Hypothetical protein YwqG"/>
    <property type="match status" value="1"/>
</dbReference>
<dbReference type="InterPro" id="IPR035948">
    <property type="entry name" value="YwqG-like_sf"/>
</dbReference>
<evidence type="ECO:0008006" key="2">
    <source>
        <dbReference type="Google" id="ProtNLM"/>
    </source>
</evidence>
<reference evidence="1" key="1">
    <citation type="submission" date="2024-07" db="EMBL/GenBank/DDBJ databases">
        <authorList>
            <person name="Yu S.T."/>
        </authorList>
    </citation>
    <scope>NUCLEOTIDE SEQUENCE</scope>
    <source>
        <strain evidence="1">R21</strain>
    </source>
</reference>
<dbReference type="RefSeq" id="WP_369236357.1">
    <property type="nucleotide sequence ID" value="NZ_CP163435.1"/>
</dbReference>
<sequence>MSLTTGAPAADITQAFPELAAYARTTVRLHPRRGTPDVRDSHIGGPLYWPAAESWPYCDRHKDVNGRPQGPYPLVAVAQLTAADFPEIGFPAGTDLAQILWCPEWHEQPHPEGWGQACRVVWRRSDEITDVLTATEQPDPEDHWDHEWDMLPRACVLTPERVVEYPWREELPEDLWPRVEAWLEERGLPDDMFTVPGCKLGGSMNWATTDMPRSLQCPVCEAPLALFLQFDTYEWWLGTSGPDQRQDRFRPLEERHLADHSREFDASREPTGMTVGRGSHAGLFLCAADPTHPPSFFTQ</sequence>
<dbReference type="Gene3D" id="2.30.320.10">
    <property type="entry name" value="YwqG-like"/>
    <property type="match status" value="1"/>
</dbReference>
<proteinExistence type="predicted"/>
<protein>
    <recommendedName>
        <fullName evidence="2">DUF1963 domain-containing protein</fullName>
    </recommendedName>
</protein>